<name>A0A9W8DQJ0_9FUNG</name>
<feature type="region of interest" description="Disordered" evidence="2">
    <location>
        <begin position="40"/>
        <end position="69"/>
    </location>
</feature>
<dbReference type="InterPro" id="IPR050734">
    <property type="entry name" value="PIH1/Kintoun_subfamily"/>
</dbReference>
<keyword evidence="5" id="KW-1185">Reference proteome</keyword>
<dbReference type="InterPro" id="IPR012981">
    <property type="entry name" value="PIH1_N"/>
</dbReference>
<feature type="region of interest" description="Disordered" evidence="2">
    <location>
        <begin position="307"/>
        <end position="335"/>
    </location>
</feature>
<gene>
    <name evidence="4" type="ORF">H4219_001298</name>
</gene>
<feature type="compositionally biased region" description="Gly residues" evidence="2">
    <location>
        <begin position="272"/>
        <end position="282"/>
    </location>
</feature>
<dbReference type="PANTHER" id="PTHR22997:SF0">
    <property type="entry name" value="PIH1 DOMAIN-CONTAINING PROTEIN 1"/>
    <property type="match status" value="1"/>
</dbReference>
<evidence type="ECO:0000256" key="2">
    <source>
        <dbReference type="SAM" id="MobiDB-lite"/>
    </source>
</evidence>
<proteinExistence type="inferred from homology"/>
<evidence type="ECO:0000256" key="1">
    <source>
        <dbReference type="ARBA" id="ARBA00008511"/>
    </source>
</evidence>
<feature type="compositionally biased region" description="Polar residues" evidence="2">
    <location>
        <begin position="258"/>
        <end position="271"/>
    </location>
</feature>
<comment type="caution">
    <text evidence="4">The sequence shown here is derived from an EMBL/GenBank/DDBJ whole genome shotgun (WGS) entry which is preliminary data.</text>
</comment>
<sequence length="412" mass="45271">MDELRGVHKKVNQEYLTELNEQLKREITSLGYEPVNIGKVADKDSEDVGHSNEKAVATATSESKPRDHQMPETKFGILTKDVQNAKEEAEELMVAKEYRVEIEPTPAFAVCTRIMNHKGIPAVTGAGNNTQNKLVCINICSHHRIPRPPPEASEEEIQRAINADPAAKWQAPMYLSPPAQSKESDISGKDRPQYWIYDAIVHPDPINRAEQDFDFRLYLTELALEHVEDKYGYVLGRDIKFLTERYVGNVRRHRLQATAVSGGSASWDSGHNSGGGGGGGGSSSKSKAHRDNTEPALLEGQASLVTNAGTNEKPPHPTGKITLNPHSSSSSSHQRALIVPITPKEDSPKTTQSSELMTSVLEPICSTTKGSKLILCAYKIPKEASLYLIPSKHNTEASFPLPLAFLLGKMFF</sequence>
<accession>A0A9W8DQJ0</accession>
<dbReference type="Proteomes" id="UP001150538">
    <property type="component" value="Unassembled WGS sequence"/>
</dbReference>
<dbReference type="AlphaFoldDB" id="A0A9W8DQJ0"/>
<comment type="similarity">
    <text evidence="1">Belongs to the PIH1 family.</text>
</comment>
<dbReference type="OrthoDB" id="5135119at2759"/>
<evidence type="ECO:0000259" key="3">
    <source>
        <dbReference type="Pfam" id="PF08190"/>
    </source>
</evidence>
<protein>
    <recommendedName>
        <fullName evidence="3">PIH1 N-terminal domain-containing protein</fullName>
    </recommendedName>
</protein>
<organism evidence="4 5">
    <name type="scientific">Mycoemilia scoparia</name>
    <dbReference type="NCBI Taxonomy" id="417184"/>
    <lineage>
        <taxon>Eukaryota</taxon>
        <taxon>Fungi</taxon>
        <taxon>Fungi incertae sedis</taxon>
        <taxon>Zoopagomycota</taxon>
        <taxon>Kickxellomycotina</taxon>
        <taxon>Kickxellomycetes</taxon>
        <taxon>Kickxellales</taxon>
        <taxon>Kickxellaceae</taxon>
        <taxon>Mycoemilia</taxon>
    </lineage>
</organism>
<reference evidence="4" key="1">
    <citation type="submission" date="2022-07" db="EMBL/GenBank/DDBJ databases">
        <title>Phylogenomic reconstructions and comparative analyses of Kickxellomycotina fungi.</title>
        <authorList>
            <person name="Reynolds N.K."/>
            <person name="Stajich J.E."/>
            <person name="Barry K."/>
            <person name="Grigoriev I.V."/>
            <person name="Crous P."/>
            <person name="Smith M.E."/>
        </authorList>
    </citation>
    <scope>NUCLEOTIDE SEQUENCE</scope>
    <source>
        <strain evidence="4">NBRC 100468</strain>
    </source>
</reference>
<dbReference type="PANTHER" id="PTHR22997">
    <property type="entry name" value="PIH1 DOMAIN-CONTAINING PROTEIN 1"/>
    <property type="match status" value="1"/>
</dbReference>
<feature type="domain" description="PIH1 N-terminal" evidence="3">
    <location>
        <begin position="131"/>
        <end position="257"/>
    </location>
</feature>
<evidence type="ECO:0000313" key="5">
    <source>
        <dbReference type="Proteomes" id="UP001150538"/>
    </source>
</evidence>
<feature type="region of interest" description="Disordered" evidence="2">
    <location>
        <begin position="258"/>
        <end position="293"/>
    </location>
</feature>
<dbReference type="EMBL" id="JANBPU010000013">
    <property type="protein sequence ID" value="KAJ1920461.1"/>
    <property type="molecule type" value="Genomic_DNA"/>
</dbReference>
<dbReference type="Pfam" id="PF08190">
    <property type="entry name" value="PIH1"/>
    <property type="match status" value="1"/>
</dbReference>
<dbReference type="GO" id="GO:0005737">
    <property type="term" value="C:cytoplasm"/>
    <property type="evidence" value="ECO:0007669"/>
    <property type="project" value="TreeGrafter"/>
</dbReference>
<evidence type="ECO:0000313" key="4">
    <source>
        <dbReference type="EMBL" id="KAJ1920461.1"/>
    </source>
</evidence>
<feature type="compositionally biased region" description="Basic and acidic residues" evidence="2">
    <location>
        <begin position="40"/>
        <end position="53"/>
    </location>
</feature>